<dbReference type="Gene3D" id="1.20.1250.20">
    <property type="entry name" value="MFS general substrate transporter like domains"/>
    <property type="match status" value="1"/>
</dbReference>
<evidence type="ECO:0000256" key="4">
    <source>
        <dbReference type="ARBA" id="ARBA00023136"/>
    </source>
</evidence>
<dbReference type="GO" id="GO:0022857">
    <property type="term" value="F:transmembrane transporter activity"/>
    <property type="evidence" value="ECO:0007669"/>
    <property type="project" value="InterPro"/>
</dbReference>
<dbReference type="EMBL" id="UYSG01000595">
    <property type="protein sequence ID" value="VDL19901.1"/>
    <property type="molecule type" value="Genomic_DNA"/>
</dbReference>
<evidence type="ECO:0000313" key="6">
    <source>
        <dbReference type="EMBL" id="VDL19901.1"/>
    </source>
</evidence>
<protein>
    <submittedName>
        <fullName evidence="8">MFS domain-containing protein</fullName>
    </submittedName>
</protein>
<dbReference type="PANTHER" id="PTHR24064">
    <property type="entry name" value="SOLUTE CARRIER FAMILY 22 MEMBER"/>
    <property type="match status" value="1"/>
</dbReference>
<dbReference type="GO" id="GO:0016020">
    <property type="term" value="C:membrane"/>
    <property type="evidence" value="ECO:0007669"/>
    <property type="project" value="UniProtKB-SubCell"/>
</dbReference>
<feature type="transmembrane region" description="Helical" evidence="5">
    <location>
        <begin position="182"/>
        <end position="203"/>
    </location>
</feature>
<comment type="subcellular location">
    <subcellularLocation>
        <location evidence="1">Membrane</location>
        <topology evidence="1">Multi-pass membrane protein</topology>
    </subcellularLocation>
</comment>
<gene>
    <name evidence="6" type="ORF">HDID_LOCUS2440</name>
</gene>
<dbReference type="AlphaFoldDB" id="A0A0R3SCU9"/>
<dbReference type="Pfam" id="PF00083">
    <property type="entry name" value="Sugar_tr"/>
    <property type="match status" value="1"/>
</dbReference>
<sequence length="341" mass="37999">MSNVNFDSLLKEIGEFGRFQRLSITSLSIVQIFLAFANFGFVFFGYAPTDFQCIDPILNTTGCAAQCNYYASNDGYTSYATEWGLICKNKYLLRTAQIAHMGGLFVGAFTCGPLADRFGRLRVLYINLAIMCVLSFATIWLRDMHSFCLVTFLLGICCQGCGLTSYTLILETVGENYRALCGILEQVFYAFGIALTALLAYCVPNWRNLATVFAICGPIAFIIMLPFHVESTRWLLTQPNKRLAALKNLYYITGINGTLRSSSGSPNRNISPNFSRFLYPPRDDVFRLSGDEDASTDTYALSDASSNATFRVDPYVTANEGFCTLCTHPLLRKWTLIFGIC</sequence>
<evidence type="ECO:0000313" key="7">
    <source>
        <dbReference type="Proteomes" id="UP000274504"/>
    </source>
</evidence>
<accession>A0A0R3SCU9</accession>
<feature type="transmembrane region" description="Helical" evidence="5">
    <location>
        <begin position="123"/>
        <end position="141"/>
    </location>
</feature>
<feature type="transmembrane region" description="Helical" evidence="5">
    <location>
        <begin position="21"/>
        <end position="46"/>
    </location>
</feature>
<evidence type="ECO:0000256" key="1">
    <source>
        <dbReference type="ARBA" id="ARBA00004141"/>
    </source>
</evidence>
<evidence type="ECO:0000256" key="2">
    <source>
        <dbReference type="ARBA" id="ARBA00022692"/>
    </source>
</evidence>
<dbReference type="OrthoDB" id="10021984at2759"/>
<evidence type="ECO:0000256" key="5">
    <source>
        <dbReference type="SAM" id="Phobius"/>
    </source>
</evidence>
<dbReference type="InterPro" id="IPR005828">
    <property type="entry name" value="MFS_sugar_transport-like"/>
</dbReference>
<feature type="transmembrane region" description="Helical" evidence="5">
    <location>
        <begin position="209"/>
        <end position="229"/>
    </location>
</feature>
<proteinExistence type="predicted"/>
<dbReference type="SUPFAM" id="SSF103473">
    <property type="entry name" value="MFS general substrate transporter"/>
    <property type="match status" value="1"/>
</dbReference>
<dbReference type="WBParaSite" id="HDID_0000243901-mRNA-1">
    <property type="protein sequence ID" value="HDID_0000243901-mRNA-1"/>
    <property type="gene ID" value="HDID_0000243901"/>
</dbReference>
<name>A0A0R3SCU9_HYMDI</name>
<dbReference type="InterPro" id="IPR036259">
    <property type="entry name" value="MFS_trans_sf"/>
</dbReference>
<feature type="transmembrane region" description="Helical" evidence="5">
    <location>
        <begin position="91"/>
        <end position="111"/>
    </location>
</feature>
<dbReference type="Proteomes" id="UP000274504">
    <property type="component" value="Unassembled WGS sequence"/>
</dbReference>
<reference evidence="8" key="1">
    <citation type="submission" date="2017-02" db="UniProtKB">
        <authorList>
            <consortium name="WormBaseParasite"/>
        </authorList>
    </citation>
    <scope>IDENTIFICATION</scope>
</reference>
<keyword evidence="2 5" id="KW-0812">Transmembrane</keyword>
<keyword evidence="4 5" id="KW-0472">Membrane</keyword>
<evidence type="ECO:0000256" key="3">
    <source>
        <dbReference type="ARBA" id="ARBA00022989"/>
    </source>
</evidence>
<reference evidence="6 7" key="2">
    <citation type="submission" date="2018-11" db="EMBL/GenBank/DDBJ databases">
        <authorList>
            <consortium name="Pathogen Informatics"/>
        </authorList>
    </citation>
    <scope>NUCLEOTIDE SEQUENCE [LARGE SCALE GENOMIC DNA]</scope>
</reference>
<evidence type="ECO:0000313" key="8">
    <source>
        <dbReference type="WBParaSite" id="HDID_0000243901-mRNA-1"/>
    </source>
</evidence>
<keyword evidence="3 5" id="KW-1133">Transmembrane helix</keyword>
<feature type="transmembrane region" description="Helical" evidence="5">
    <location>
        <begin position="147"/>
        <end position="170"/>
    </location>
</feature>
<organism evidence="8">
    <name type="scientific">Hymenolepis diminuta</name>
    <name type="common">Rat tapeworm</name>
    <dbReference type="NCBI Taxonomy" id="6216"/>
    <lineage>
        <taxon>Eukaryota</taxon>
        <taxon>Metazoa</taxon>
        <taxon>Spiralia</taxon>
        <taxon>Lophotrochozoa</taxon>
        <taxon>Platyhelminthes</taxon>
        <taxon>Cestoda</taxon>
        <taxon>Eucestoda</taxon>
        <taxon>Cyclophyllidea</taxon>
        <taxon>Hymenolepididae</taxon>
        <taxon>Hymenolepis</taxon>
    </lineage>
</organism>
<dbReference type="STRING" id="6216.A0A0R3SCU9"/>